<keyword evidence="2" id="KW-1185">Reference proteome</keyword>
<dbReference type="SUPFAM" id="SSF52540">
    <property type="entry name" value="P-loop containing nucleoside triphosphate hydrolases"/>
    <property type="match status" value="1"/>
</dbReference>
<dbReference type="PANTHER" id="PTHR39206:SF1">
    <property type="entry name" value="SLL8004 PROTEIN"/>
    <property type="match status" value="1"/>
</dbReference>
<accession>A0A931H5Q7</accession>
<reference evidence="1" key="1">
    <citation type="submission" date="2020-11" db="EMBL/GenBank/DDBJ databases">
        <title>Bacterial whole genome sequence for Caenimonas sp. DR4.4.</title>
        <authorList>
            <person name="Le V."/>
            <person name="Ko S.-R."/>
            <person name="Ahn C.-Y."/>
            <person name="Oh H.-M."/>
        </authorList>
    </citation>
    <scope>NUCLEOTIDE SEQUENCE</scope>
    <source>
        <strain evidence="1">DR4.4</strain>
    </source>
</reference>
<name>A0A931H5Q7_9BURK</name>
<dbReference type="EMBL" id="JADWYS010000001">
    <property type="protein sequence ID" value="MBG9388957.1"/>
    <property type="molecule type" value="Genomic_DNA"/>
</dbReference>
<protein>
    <submittedName>
        <fullName evidence="1">Zeta toxin family protein</fullName>
    </submittedName>
</protein>
<dbReference type="InterPro" id="IPR027417">
    <property type="entry name" value="P-loop_NTPase"/>
</dbReference>
<dbReference type="Pfam" id="PF13671">
    <property type="entry name" value="AAA_33"/>
    <property type="match status" value="1"/>
</dbReference>
<dbReference type="AlphaFoldDB" id="A0A931H5Q7"/>
<dbReference type="Gene3D" id="3.40.50.300">
    <property type="entry name" value="P-loop containing nucleotide triphosphate hydrolases"/>
    <property type="match status" value="1"/>
</dbReference>
<proteinExistence type="predicted"/>
<sequence>MPSLHLIAGPNGAGKSTLYQFLVGPRYPVFPFVNAQAHAAELKGDPARRARAARNWADEQAQSLLRLGQSFVMETAFSHPSRVALIAQARALGFDVVLYALALDEPRHLLHRVNQRMREGGHAVPTHKVLERYVRCMDNFRQAVFFADMAFLIDAGDAHAGGPRLIATVSSGQVQMHAPLRPRWVDRALGFSER</sequence>
<dbReference type="Proteomes" id="UP000651050">
    <property type="component" value="Unassembled WGS sequence"/>
</dbReference>
<organism evidence="1 2">
    <name type="scientific">Caenimonas aquaedulcis</name>
    <dbReference type="NCBI Taxonomy" id="2793270"/>
    <lineage>
        <taxon>Bacteria</taxon>
        <taxon>Pseudomonadati</taxon>
        <taxon>Pseudomonadota</taxon>
        <taxon>Betaproteobacteria</taxon>
        <taxon>Burkholderiales</taxon>
        <taxon>Comamonadaceae</taxon>
        <taxon>Caenimonas</taxon>
    </lineage>
</organism>
<gene>
    <name evidence="1" type="ORF">I5803_13060</name>
</gene>
<dbReference type="PANTHER" id="PTHR39206">
    <property type="entry name" value="SLL8004 PROTEIN"/>
    <property type="match status" value="1"/>
</dbReference>
<evidence type="ECO:0000313" key="1">
    <source>
        <dbReference type="EMBL" id="MBG9388957.1"/>
    </source>
</evidence>
<evidence type="ECO:0000313" key="2">
    <source>
        <dbReference type="Proteomes" id="UP000651050"/>
    </source>
</evidence>
<dbReference type="RefSeq" id="WP_196986778.1">
    <property type="nucleotide sequence ID" value="NZ_JADWYS010000001.1"/>
</dbReference>
<comment type="caution">
    <text evidence="1">The sequence shown here is derived from an EMBL/GenBank/DDBJ whole genome shotgun (WGS) entry which is preliminary data.</text>
</comment>